<dbReference type="InterPro" id="IPR034660">
    <property type="entry name" value="DinB/YfiT-like"/>
</dbReference>
<dbReference type="Gene3D" id="1.20.120.450">
    <property type="entry name" value="dinb family like domain"/>
    <property type="match status" value="1"/>
</dbReference>
<dbReference type="InterPro" id="IPR024775">
    <property type="entry name" value="DinB-like"/>
</dbReference>
<gene>
    <name evidence="2" type="ORF">IBL28_14565</name>
</gene>
<reference evidence="2 3" key="1">
    <citation type="submission" date="2020-09" db="EMBL/GenBank/DDBJ databases">
        <title>Sinomicrobium weinanense sp. nov., a halophilic bacteria isolated from saline-alkali soil.</title>
        <authorList>
            <person name="Wu P."/>
            <person name="Ren H."/>
            <person name="Mei Y."/>
            <person name="Liang Y."/>
            <person name="Chen Z."/>
        </authorList>
    </citation>
    <scope>NUCLEOTIDE SEQUENCE [LARGE SCALE GENOMIC DNA]</scope>
    <source>
        <strain evidence="2 3">FJxs</strain>
    </source>
</reference>
<proteinExistence type="predicted"/>
<accession>A0A926JU24</accession>
<evidence type="ECO:0000259" key="1">
    <source>
        <dbReference type="Pfam" id="PF12867"/>
    </source>
</evidence>
<dbReference type="Proteomes" id="UP000653730">
    <property type="component" value="Unassembled WGS sequence"/>
</dbReference>
<dbReference type="RefSeq" id="WP_187966334.1">
    <property type="nucleotide sequence ID" value="NZ_JACVDC010000050.1"/>
</dbReference>
<sequence length="259" mass="30325">MLTRIWHGRTRPEDADKYLWFLLNQGTSEYLQCKGNRSAKVWRAPGKEHCDFYTVTEWTGPDAVRSFTGEDMEKAKYYPEDKDMLLEFEENVKHCETFTVSNSRIKDYTRQVNELFNGESWHSESFCEKLKDVSHSQAFEQPVPGVHSIAEIIWHCIYWRTVFIRYATGDMNYRDNTVETLNFLPVKELRQKGWGTLWGELEQTQAEIIRLLNNKTDDFLLETVPGGDTLDYMLEGIIQHDIYHLGQIGLVKKILAVSR</sequence>
<evidence type="ECO:0000313" key="2">
    <source>
        <dbReference type="EMBL" id="MBC9797196.1"/>
    </source>
</evidence>
<keyword evidence="3" id="KW-1185">Reference proteome</keyword>
<dbReference type="EMBL" id="JACVDC010000050">
    <property type="protein sequence ID" value="MBC9797196.1"/>
    <property type="molecule type" value="Genomic_DNA"/>
</dbReference>
<organism evidence="2 3">
    <name type="scientific">Sinomicrobium weinanense</name>
    <dbReference type="NCBI Taxonomy" id="2842200"/>
    <lineage>
        <taxon>Bacteria</taxon>
        <taxon>Pseudomonadati</taxon>
        <taxon>Bacteroidota</taxon>
        <taxon>Flavobacteriia</taxon>
        <taxon>Flavobacteriales</taxon>
        <taxon>Flavobacteriaceae</taxon>
        <taxon>Sinomicrobium</taxon>
    </lineage>
</organism>
<dbReference type="AlphaFoldDB" id="A0A926JU24"/>
<evidence type="ECO:0000313" key="3">
    <source>
        <dbReference type="Proteomes" id="UP000653730"/>
    </source>
</evidence>
<protein>
    <submittedName>
        <fullName evidence="2">DinB family protein</fullName>
    </submittedName>
</protein>
<feature type="domain" description="DinB-like" evidence="1">
    <location>
        <begin position="130"/>
        <end position="248"/>
    </location>
</feature>
<dbReference type="SUPFAM" id="SSF109854">
    <property type="entry name" value="DinB/YfiT-like putative metalloenzymes"/>
    <property type="match status" value="1"/>
</dbReference>
<comment type="caution">
    <text evidence="2">The sequence shown here is derived from an EMBL/GenBank/DDBJ whole genome shotgun (WGS) entry which is preliminary data.</text>
</comment>
<dbReference type="Pfam" id="PF12867">
    <property type="entry name" value="DinB_2"/>
    <property type="match status" value="1"/>
</dbReference>
<name>A0A926JU24_9FLAO</name>